<evidence type="ECO:0000313" key="1">
    <source>
        <dbReference type="EMBL" id="ABC76741.1"/>
    </source>
</evidence>
<reference evidence="1 2" key="1">
    <citation type="journal article" date="2007" name="Proc. Natl. Acad. Sci. U.S.A.">
        <title>The genome of Syntrophus aciditrophicus: life at the thermodynamic limit of microbial growth.</title>
        <authorList>
            <person name="McInerney M.J."/>
            <person name="Rohlin L."/>
            <person name="Mouttaki H."/>
            <person name="Kim U."/>
            <person name="Krupp R.S."/>
            <person name="Rios-Hernandez L."/>
            <person name="Sieber J."/>
            <person name="Struchtemeyer C.G."/>
            <person name="Bhattacharyya A."/>
            <person name="Campbell J.W."/>
            <person name="Gunsalus R.P."/>
        </authorList>
    </citation>
    <scope>NUCLEOTIDE SEQUENCE [LARGE SCALE GENOMIC DNA]</scope>
    <source>
        <strain evidence="1 2">SB</strain>
    </source>
</reference>
<dbReference type="Proteomes" id="UP000001933">
    <property type="component" value="Chromosome"/>
</dbReference>
<evidence type="ECO:0000313" key="2">
    <source>
        <dbReference type="Proteomes" id="UP000001933"/>
    </source>
</evidence>
<gene>
    <name evidence="1" type="ORF">SYN_00136</name>
</gene>
<dbReference type="InParanoid" id="Q2LRN2"/>
<sequence length="62" mass="7319">MTKFRESITIRRTKFNRRQIFCSLPEEKIMFQVSEKAGEKLQEFLQNVAEVQPVRLMLTEGG</sequence>
<organism evidence="1 2">
    <name type="scientific">Syntrophus aciditrophicus (strain SB)</name>
    <dbReference type="NCBI Taxonomy" id="56780"/>
    <lineage>
        <taxon>Bacteria</taxon>
        <taxon>Pseudomonadati</taxon>
        <taxon>Thermodesulfobacteriota</taxon>
        <taxon>Syntrophia</taxon>
        <taxon>Syntrophales</taxon>
        <taxon>Syntrophaceae</taxon>
        <taxon>Syntrophus</taxon>
    </lineage>
</organism>
<dbReference type="KEGG" id="sat:SYN_00136"/>
<accession>Q2LRN2</accession>
<name>Q2LRN2_SYNAS</name>
<dbReference type="EMBL" id="CP000252">
    <property type="protein sequence ID" value="ABC76741.1"/>
    <property type="molecule type" value="Genomic_DNA"/>
</dbReference>
<protein>
    <submittedName>
        <fullName evidence="1">Hypothetical cytosolic protein</fullName>
    </submittedName>
</protein>
<proteinExistence type="predicted"/>
<dbReference type="HOGENOM" id="CLU_2902619_0_0_7"/>
<dbReference type="STRING" id="56780.SYN_00136"/>
<keyword evidence="2" id="KW-1185">Reference proteome</keyword>
<dbReference type="AlphaFoldDB" id="Q2LRN2"/>